<evidence type="ECO:0000313" key="2">
    <source>
        <dbReference type="Proteomes" id="UP001148737"/>
    </source>
</evidence>
<proteinExistence type="predicted"/>
<comment type="caution">
    <text evidence="1">The sequence shown here is derived from an EMBL/GenBank/DDBJ whole genome shotgun (WGS) entry which is preliminary data.</text>
</comment>
<reference evidence="1" key="1">
    <citation type="submission" date="2022-07" db="EMBL/GenBank/DDBJ databases">
        <title>Genome Sequence of Lecanicillium saksenae.</title>
        <authorList>
            <person name="Buettner E."/>
        </authorList>
    </citation>
    <scope>NUCLEOTIDE SEQUENCE</scope>
    <source>
        <strain evidence="1">VT-O1</strain>
    </source>
</reference>
<organism evidence="1 2">
    <name type="scientific">Lecanicillium saksenae</name>
    <dbReference type="NCBI Taxonomy" id="468837"/>
    <lineage>
        <taxon>Eukaryota</taxon>
        <taxon>Fungi</taxon>
        <taxon>Dikarya</taxon>
        <taxon>Ascomycota</taxon>
        <taxon>Pezizomycotina</taxon>
        <taxon>Sordariomycetes</taxon>
        <taxon>Hypocreomycetidae</taxon>
        <taxon>Hypocreales</taxon>
        <taxon>Cordycipitaceae</taxon>
        <taxon>Lecanicillium</taxon>
    </lineage>
</organism>
<keyword evidence="2" id="KW-1185">Reference proteome</keyword>
<dbReference type="EMBL" id="JANAKD010000012">
    <property type="protein sequence ID" value="KAJ3499376.1"/>
    <property type="molecule type" value="Genomic_DNA"/>
</dbReference>
<evidence type="ECO:0000313" key="1">
    <source>
        <dbReference type="EMBL" id="KAJ3499376.1"/>
    </source>
</evidence>
<dbReference type="Proteomes" id="UP001148737">
    <property type="component" value="Unassembled WGS sequence"/>
</dbReference>
<sequence length="398" mass="42796">MGPSREACDRCHAMKTRCVRSPRSQVCVRCTRLGFSCHYSPPGRTGRPAGSKQKNATKNSKPSPRSSYQKSTWSGTAPPCTSHETVSPIPGQISPALTASEPGNSQLPVSFSDLELFGSESSFSDGANSMFFMDDLFQDVMNSSVPHHASTISTTPPSTVSHEPLEQYFIGSAPSSRNNSVSSIQEAEYVLLDAQGQLLNLVRALSSCSSFPQDVEEIYRITDTFVKVVDDIATGLDASSGPSSTCAGSVTHMLLSSCYMSLIQAFECLVGLLRRELGPRIDGLESTLGINLAQTQVPIPTTVNNVPYISVGNVRLAMPHRAVAEINLHLVGQAVQHLKTSISRCAAKVQPGLDMEKSQSTHALASSSSICAFTKMAMNELEQRENILFSGLQMSSLQ</sequence>
<accession>A0ACC1RA64</accession>
<gene>
    <name evidence="1" type="ORF">NLG97_g369</name>
</gene>
<protein>
    <submittedName>
        <fullName evidence="1">Uncharacterized protein</fullName>
    </submittedName>
</protein>
<name>A0ACC1RA64_9HYPO</name>